<reference evidence="1 2" key="1">
    <citation type="submission" date="2021-03" db="EMBL/GenBank/DDBJ databases">
        <title>Genomic Encyclopedia of Type Strains, Phase IV (KMG-IV): sequencing the most valuable type-strain genomes for metagenomic binning, comparative biology and taxonomic classification.</title>
        <authorList>
            <person name="Goeker M."/>
        </authorList>
    </citation>
    <scope>NUCLEOTIDE SEQUENCE [LARGE SCALE GENOMIC DNA]</scope>
    <source>
        <strain evidence="1 2">DSM 27512</strain>
    </source>
</reference>
<comment type="caution">
    <text evidence="1">The sequence shown here is derived from an EMBL/GenBank/DDBJ whole genome shotgun (WGS) entry which is preliminary data.</text>
</comment>
<dbReference type="Pfam" id="PF08843">
    <property type="entry name" value="AbiEii"/>
    <property type="match status" value="1"/>
</dbReference>
<accession>A0ABS4KLG8</accession>
<evidence type="ECO:0000313" key="2">
    <source>
        <dbReference type="Proteomes" id="UP001314903"/>
    </source>
</evidence>
<evidence type="ECO:0000313" key="1">
    <source>
        <dbReference type="EMBL" id="MBP2027454.1"/>
    </source>
</evidence>
<proteinExistence type="predicted"/>
<gene>
    <name evidence="1" type="ORF">J2Z35_001248</name>
</gene>
<dbReference type="Proteomes" id="UP001314903">
    <property type="component" value="Unassembled WGS sequence"/>
</dbReference>
<dbReference type="EMBL" id="JAGGLI010000011">
    <property type="protein sequence ID" value="MBP2027454.1"/>
    <property type="molecule type" value="Genomic_DNA"/>
</dbReference>
<name>A0ABS4KLG8_9FIRM</name>
<organism evidence="1 2">
    <name type="scientific">Acetoanaerobium pronyense</name>
    <dbReference type="NCBI Taxonomy" id="1482736"/>
    <lineage>
        <taxon>Bacteria</taxon>
        <taxon>Bacillati</taxon>
        <taxon>Bacillota</taxon>
        <taxon>Clostridia</taxon>
        <taxon>Peptostreptococcales</taxon>
        <taxon>Filifactoraceae</taxon>
        <taxon>Acetoanaerobium</taxon>
    </lineage>
</organism>
<dbReference type="InterPro" id="IPR014942">
    <property type="entry name" value="AbiEii"/>
</dbReference>
<protein>
    <submittedName>
        <fullName evidence="1">Nucleotidyltransferase component of viral defense system</fullName>
    </submittedName>
</protein>
<keyword evidence="2" id="KW-1185">Reference proteome</keyword>
<sequence>MKIGSPKQLKDWINNMAKKKNLVANTLLQNFMMERLLERISISEYKDNFVLKGGFLIAAMLGIDLRSTLDMDTTIKGFPVTKENIEEILNEILSIDLGDNVTFTIKNINSIHDISEYEDFRVSLEAKFFTIKVNMKIDITTGDIIIPREVDYSFELMFEERSIEIKAYNLNTILAEKIESILARNISNTRARDYYDVYMLTSFRKDDINIVDLRSAIIEKAKERDTLIYLDKKEKYIADIEESKDLQLIWDSYTKKYPYAQGIKFDDIIKKLKEILGEEK</sequence>
<dbReference type="RefSeq" id="WP_209660515.1">
    <property type="nucleotide sequence ID" value="NZ_JAGGLI010000011.1"/>
</dbReference>